<dbReference type="EMBL" id="BK015695">
    <property type="protein sequence ID" value="DAE20463.1"/>
    <property type="molecule type" value="Genomic_DNA"/>
</dbReference>
<organism evidence="1">
    <name type="scientific">Podoviridae sp. ctPbe19</name>
    <dbReference type="NCBI Taxonomy" id="2826554"/>
    <lineage>
        <taxon>Viruses</taxon>
        <taxon>Duplodnaviria</taxon>
        <taxon>Heunggongvirae</taxon>
        <taxon>Uroviricota</taxon>
        <taxon>Caudoviricetes</taxon>
    </lineage>
</organism>
<evidence type="ECO:0000313" key="1">
    <source>
        <dbReference type="EMBL" id="DAE20463.1"/>
    </source>
</evidence>
<name>A0A8S5QMF9_9CAUD</name>
<evidence type="ECO:0008006" key="2">
    <source>
        <dbReference type="Google" id="ProtNLM"/>
    </source>
</evidence>
<sequence>MATKSFTAEVNKTVSLSGLVYSITIPEIPEGVHIFLNDVELKANTPVELNEDMTMKVEVDEPDPTTLAVTYSGAAVATYDEESVSNTDVVTVTPGAHAIHFEGLAVVPDVQINGDNILSLSVNGTSYEQGDLPVTFKPVSNITNSIFVNGSGHQIYTVTISGTSIEGVTVNNNPVELPYTFTVTQNTQIAASGEIYQLDLTSNGGVKITKDGEILNDGNSSIHQIIDIGKDTYMTLDGTHTLTIEGQDLKSVTVNGVIMPVEDLPVTVKSNKMTATVSVNGYEPSEVHIVGEYMKSVTVDGATVPIEENGSCTFEFETRQDNHFITVVGAQPRTYGITWDDHGTTVLEMDGKQMEKGSTTQISSDVFVESTPLPVPVHVESDGSVRVEVNGKVYTSNDFTVNVTDTTELDITSGTCKLTVDYGDNSYTMVLPQSIVTITAPHRDGWIFDTWSSDNIGIDGAKSVRCTMNLEGRTNANIVAHYQKCITFDKPNTWN</sequence>
<protein>
    <recommendedName>
        <fullName evidence="2">Bacterial repeat domain-containing protein</fullName>
    </recommendedName>
</protein>
<accession>A0A8S5QMF9</accession>
<proteinExistence type="predicted"/>
<reference evidence="1" key="1">
    <citation type="journal article" date="2021" name="Proc. Natl. Acad. Sci. U.S.A.">
        <title>A Catalog of Tens of Thousands of Viruses from Human Metagenomes Reveals Hidden Associations with Chronic Diseases.</title>
        <authorList>
            <person name="Tisza M.J."/>
            <person name="Buck C.B."/>
        </authorList>
    </citation>
    <scope>NUCLEOTIDE SEQUENCE</scope>
    <source>
        <strain evidence="1">CtPbe19</strain>
    </source>
</reference>